<dbReference type="SUPFAM" id="SSF55729">
    <property type="entry name" value="Acyl-CoA N-acyltransferases (Nat)"/>
    <property type="match status" value="1"/>
</dbReference>
<evidence type="ECO:0000256" key="1">
    <source>
        <dbReference type="ARBA" id="ARBA00022679"/>
    </source>
</evidence>
<keyword evidence="1 4" id="KW-0808">Transferase</keyword>
<gene>
    <name evidence="4" type="ORF">HBF25_21630</name>
</gene>
<keyword evidence="5" id="KW-1185">Reference proteome</keyword>
<evidence type="ECO:0000259" key="3">
    <source>
        <dbReference type="PROSITE" id="PS51186"/>
    </source>
</evidence>
<dbReference type="NCBIfam" id="NF007807">
    <property type="entry name" value="PRK10514.1"/>
    <property type="match status" value="1"/>
</dbReference>
<evidence type="ECO:0000313" key="5">
    <source>
        <dbReference type="Proteomes" id="UP000490980"/>
    </source>
</evidence>
<keyword evidence="2" id="KW-0012">Acyltransferase</keyword>
<dbReference type="PANTHER" id="PTHR43800">
    <property type="entry name" value="PEPTIDYL-LYSINE N-ACETYLTRANSFERASE YJAB"/>
    <property type="match status" value="1"/>
</dbReference>
<name>A0A7X5UEX7_9GAMM</name>
<protein>
    <submittedName>
        <fullName evidence="4">Acetyltransferase</fullName>
    </submittedName>
</protein>
<dbReference type="InterPro" id="IPR000182">
    <property type="entry name" value="GNAT_dom"/>
</dbReference>
<dbReference type="Gene3D" id="3.40.630.30">
    <property type="match status" value="1"/>
</dbReference>
<dbReference type="PANTHER" id="PTHR43800:SF1">
    <property type="entry name" value="PEPTIDYL-LYSINE N-ACETYLTRANSFERASE YJAB"/>
    <property type="match status" value="1"/>
</dbReference>
<evidence type="ECO:0000313" key="4">
    <source>
        <dbReference type="EMBL" id="NII08993.1"/>
    </source>
</evidence>
<dbReference type="Pfam" id="PF13508">
    <property type="entry name" value="Acetyltransf_7"/>
    <property type="match status" value="1"/>
</dbReference>
<dbReference type="Proteomes" id="UP000490980">
    <property type="component" value="Unassembled WGS sequence"/>
</dbReference>
<sequence>MNIRPYTPADRDVLLDIWLRSVRATHHFLSEADIEGLIPAVRDGALPMLEVWVLTTAEGQPLGFMGLDGSKLEALFLDPEHAGQGGGSRLLAHARGLKGALTVDVNEQNPDALGFYRARGFTVGGRSETDGEGRPFPLLHLVEA</sequence>
<dbReference type="PROSITE" id="PS51186">
    <property type="entry name" value="GNAT"/>
    <property type="match status" value="1"/>
</dbReference>
<dbReference type="CDD" id="cd04301">
    <property type="entry name" value="NAT_SF"/>
    <property type="match status" value="1"/>
</dbReference>
<feature type="domain" description="N-acetyltransferase" evidence="3">
    <location>
        <begin position="1"/>
        <end position="143"/>
    </location>
</feature>
<evidence type="ECO:0000256" key="2">
    <source>
        <dbReference type="ARBA" id="ARBA00023315"/>
    </source>
</evidence>
<accession>A0A7X5UEX7</accession>
<comment type="caution">
    <text evidence="4">The sequence shown here is derived from an EMBL/GenBank/DDBJ whole genome shotgun (WGS) entry which is preliminary data.</text>
</comment>
<dbReference type="AlphaFoldDB" id="A0A7X5UEX7"/>
<dbReference type="InterPro" id="IPR016181">
    <property type="entry name" value="Acyl_CoA_acyltransferase"/>
</dbReference>
<reference evidence="4 5" key="1">
    <citation type="submission" date="2020-03" db="EMBL/GenBank/DDBJ databases">
        <authorList>
            <person name="Lai Q."/>
        </authorList>
    </citation>
    <scope>NUCLEOTIDE SEQUENCE [LARGE SCALE GENOMIC DNA]</scope>
    <source>
        <strain evidence="4 5">CCUG 25036</strain>
    </source>
</reference>
<proteinExistence type="predicted"/>
<dbReference type="RefSeq" id="WP_166952836.1">
    <property type="nucleotide sequence ID" value="NZ_CP077072.1"/>
</dbReference>
<dbReference type="EMBL" id="JAARLZ010000018">
    <property type="protein sequence ID" value="NII08993.1"/>
    <property type="molecule type" value="Genomic_DNA"/>
</dbReference>
<organism evidence="4 5">
    <name type="scientific">Luteibacter anthropi</name>
    <dbReference type="NCBI Taxonomy" id="564369"/>
    <lineage>
        <taxon>Bacteria</taxon>
        <taxon>Pseudomonadati</taxon>
        <taxon>Pseudomonadota</taxon>
        <taxon>Gammaproteobacteria</taxon>
        <taxon>Lysobacterales</taxon>
        <taxon>Rhodanobacteraceae</taxon>
        <taxon>Luteibacter</taxon>
    </lineage>
</organism>
<dbReference type="GO" id="GO:0016747">
    <property type="term" value="F:acyltransferase activity, transferring groups other than amino-acyl groups"/>
    <property type="evidence" value="ECO:0007669"/>
    <property type="project" value="InterPro"/>
</dbReference>